<dbReference type="RefSeq" id="XP_021114583.1">
    <property type="nucleotide sequence ID" value="XM_021258924.1"/>
</dbReference>
<sequence>MKKGLPFLVQAHQDLLHQEEYQQGAPPDLDSSLQGAATFGLTPEFFSPSHFSDLEAHIKPAAQNLRWRYQRSLQEAWAQCLFCPQRLCQGSPWSPCTLSESIFGTSSLSSTCLLPQNSSWEAWHVPWYLRDGQLHPALHTRQRTEQLLVQTQEVLVPQEHTFSRRAGPTSMTLAISLPDYPAVWRLQVCPRESLPCPSNQQVGMLTWKAWVSSQETWTPRSDTQTIGREYSGET</sequence>
<accession>A0AAX6T3H3</accession>
<dbReference type="AlphaFoldDB" id="A0AAX6T3H3"/>
<dbReference type="Pfam" id="PF15856">
    <property type="entry name" value="DUF4727"/>
    <property type="match status" value="1"/>
</dbReference>
<keyword evidence="1" id="KW-1185">Reference proteome</keyword>
<proteinExistence type="predicted"/>
<evidence type="ECO:0000313" key="2">
    <source>
        <dbReference type="RefSeq" id="XP_021114583.1"/>
    </source>
</evidence>
<organism evidence="1 2">
    <name type="scientific">Heterocephalus glaber</name>
    <name type="common">Naked mole rat</name>
    <dbReference type="NCBI Taxonomy" id="10181"/>
    <lineage>
        <taxon>Eukaryota</taxon>
        <taxon>Metazoa</taxon>
        <taxon>Chordata</taxon>
        <taxon>Craniata</taxon>
        <taxon>Vertebrata</taxon>
        <taxon>Euteleostomi</taxon>
        <taxon>Mammalia</taxon>
        <taxon>Eutheria</taxon>
        <taxon>Euarchontoglires</taxon>
        <taxon>Glires</taxon>
        <taxon>Rodentia</taxon>
        <taxon>Hystricomorpha</taxon>
        <taxon>Bathyergidae</taxon>
        <taxon>Heterocephalus</taxon>
    </lineage>
</organism>
<dbReference type="InterPro" id="IPR031715">
    <property type="entry name" value="DUF4727"/>
</dbReference>
<reference evidence="2" key="1">
    <citation type="submission" date="2025-08" db="UniProtKB">
        <authorList>
            <consortium name="RefSeq"/>
        </authorList>
    </citation>
    <scope>IDENTIFICATION</scope>
</reference>
<dbReference type="CTD" id="103352467"/>
<dbReference type="GeneID" id="101719705"/>
<dbReference type="Proteomes" id="UP000694906">
    <property type="component" value="Unplaced"/>
</dbReference>
<dbReference type="PANTHER" id="PTHR22379:SF1">
    <property type="entry name" value="RIKEN CDNA 4930407I10 GENE"/>
    <property type="match status" value="1"/>
</dbReference>
<gene>
    <name evidence="2" type="primary">CUNH22orf46</name>
</gene>
<name>A0AAX6T3H3_HETGA</name>
<protein>
    <submittedName>
        <fullName evidence="2">Uncharacterized protein C22orf46 homolog isoform X1</fullName>
    </submittedName>
</protein>
<evidence type="ECO:0000313" key="1">
    <source>
        <dbReference type="Proteomes" id="UP000694906"/>
    </source>
</evidence>
<dbReference type="PANTHER" id="PTHR22379">
    <property type="entry name" value="RIKEN CDNA 4930407I10 GENE"/>
    <property type="match status" value="1"/>
</dbReference>